<protein>
    <submittedName>
        <fullName evidence="2">Uncharacterized protein</fullName>
    </submittedName>
</protein>
<keyword evidence="3" id="KW-1185">Reference proteome</keyword>
<organism evidence="2 3">
    <name type="scientific">Trifolium medium</name>
    <dbReference type="NCBI Taxonomy" id="97028"/>
    <lineage>
        <taxon>Eukaryota</taxon>
        <taxon>Viridiplantae</taxon>
        <taxon>Streptophyta</taxon>
        <taxon>Embryophyta</taxon>
        <taxon>Tracheophyta</taxon>
        <taxon>Spermatophyta</taxon>
        <taxon>Magnoliopsida</taxon>
        <taxon>eudicotyledons</taxon>
        <taxon>Gunneridae</taxon>
        <taxon>Pentapetalae</taxon>
        <taxon>rosids</taxon>
        <taxon>fabids</taxon>
        <taxon>Fabales</taxon>
        <taxon>Fabaceae</taxon>
        <taxon>Papilionoideae</taxon>
        <taxon>50 kb inversion clade</taxon>
        <taxon>NPAAA clade</taxon>
        <taxon>Hologalegina</taxon>
        <taxon>IRL clade</taxon>
        <taxon>Trifolieae</taxon>
        <taxon>Trifolium</taxon>
    </lineage>
</organism>
<evidence type="ECO:0000256" key="1">
    <source>
        <dbReference type="SAM" id="MobiDB-lite"/>
    </source>
</evidence>
<dbReference type="EMBL" id="LXQA011201680">
    <property type="protein sequence ID" value="MCI88760.1"/>
    <property type="molecule type" value="Genomic_DNA"/>
</dbReference>
<feature type="region of interest" description="Disordered" evidence="1">
    <location>
        <begin position="1"/>
        <end position="29"/>
    </location>
</feature>
<sequence length="29" mass="3009">MQTPQQAGKTATSPVSDPNLATWTPNVPA</sequence>
<proteinExistence type="predicted"/>
<comment type="caution">
    <text evidence="2">The sequence shown here is derived from an EMBL/GenBank/DDBJ whole genome shotgun (WGS) entry which is preliminary data.</text>
</comment>
<dbReference type="Proteomes" id="UP000265520">
    <property type="component" value="Unassembled WGS sequence"/>
</dbReference>
<name>A0A392VQQ2_9FABA</name>
<reference evidence="2 3" key="1">
    <citation type="journal article" date="2018" name="Front. Plant Sci.">
        <title>Red Clover (Trifolium pratense) and Zigzag Clover (T. medium) - A Picture of Genomic Similarities and Differences.</title>
        <authorList>
            <person name="Dluhosova J."/>
            <person name="Istvanek J."/>
            <person name="Nedelnik J."/>
            <person name="Repkova J."/>
        </authorList>
    </citation>
    <scope>NUCLEOTIDE SEQUENCE [LARGE SCALE GENOMIC DNA]</scope>
    <source>
        <strain evidence="3">cv. 10/8</strain>
        <tissue evidence="2">Leaf</tissue>
    </source>
</reference>
<feature type="non-terminal residue" evidence="2">
    <location>
        <position position="29"/>
    </location>
</feature>
<accession>A0A392VQQ2</accession>
<evidence type="ECO:0000313" key="3">
    <source>
        <dbReference type="Proteomes" id="UP000265520"/>
    </source>
</evidence>
<evidence type="ECO:0000313" key="2">
    <source>
        <dbReference type="EMBL" id="MCI88760.1"/>
    </source>
</evidence>
<dbReference type="AlphaFoldDB" id="A0A392VQQ2"/>